<dbReference type="Pfam" id="PF13976">
    <property type="entry name" value="gag_pre-integrs"/>
    <property type="match status" value="1"/>
</dbReference>
<dbReference type="Gene3D" id="2.40.70.10">
    <property type="entry name" value="Acid Proteases"/>
    <property type="match status" value="1"/>
</dbReference>
<reference evidence="10" key="1">
    <citation type="submission" date="2023-07" db="EMBL/GenBank/DDBJ databases">
        <title>A chromosome-level genome assembly of Lolium multiflorum.</title>
        <authorList>
            <person name="Chen Y."/>
            <person name="Copetti D."/>
            <person name="Kolliker R."/>
            <person name="Studer B."/>
        </authorList>
    </citation>
    <scope>NUCLEOTIDE SEQUENCE</scope>
    <source>
        <strain evidence="10">02402/16</strain>
        <tissue evidence="10">Leaf</tissue>
    </source>
</reference>
<dbReference type="InterPro" id="IPR025724">
    <property type="entry name" value="GAG-pre-integrase_dom"/>
</dbReference>
<dbReference type="InterPro" id="IPR021109">
    <property type="entry name" value="Peptidase_aspartic_dom_sf"/>
</dbReference>
<evidence type="ECO:0008006" key="12">
    <source>
        <dbReference type="Google" id="ProtNLM"/>
    </source>
</evidence>
<evidence type="ECO:0000256" key="6">
    <source>
        <dbReference type="SAM" id="Coils"/>
    </source>
</evidence>
<dbReference type="PANTHER" id="PTHR42648">
    <property type="entry name" value="TRANSPOSASE, PUTATIVE-RELATED"/>
    <property type="match status" value="1"/>
</dbReference>
<organism evidence="10 11">
    <name type="scientific">Lolium multiflorum</name>
    <name type="common">Italian ryegrass</name>
    <name type="synonym">Lolium perenne subsp. multiflorum</name>
    <dbReference type="NCBI Taxonomy" id="4521"/>
    <lineage>
        <taxon>Eukaryota</taxon>
        <taxon>Viridiplantae</taxon>
        <taxon>Streptophyta</taxon>
        <taxon>Embryophyta</taxon>
        <taxon>Tracheophyta</taxon>
        <taxon>Spermatophyta</taxon>
        <taxon>Magnoliopsida</taxon>
        <taxon>Liliopsida</taxon>
        <taxon>Poales</taxon>
        <taxon>Poaceae</taxon>
        <taxon>BOP clade</taxon>
        <taxon>Pooideae</taxon>
        <taxon>Poodae</taxon>
        <taxon>Poeae</taxon>
        <taxon>Poeae Chloroplast Group 2 (Poeae type)</taxon>
        <taxon>Loliodinae</taxon>
        <taxon>Loliinae</taxon>
        <taxon>Lolium</taxon>
    </lineage>
</organism>
<dbReference type="GO" id="GO:0008270">
    <property type="term" value="F:zinc ion binding"/>
    <property type="evidence" value="ECO:0007669"/>
    <property type="project" value="UniProtKB-KW"/>
</dbReference>
<evidence type="ECO:0000256" key="1">
    <source>
        <dbReference type="ARBA" id="ARBA00022670"/>
    </source>
</evidence>
<comment type="caution">
    <text evidence="10">The sequence shown here is derived from an EMBL/GenBank/DDBJ whole genome shotgun (WGS) entry which is preliminary data.</text>
</comment>
<keyword evidence="1" id="KW-0645">Protease</keyword>
<keyword evidence="6" id="KW-0175">Coiled coil</keyword>
<dbReference type="InterPro" id="IPR013103">
    <property type="entry name" value="RVT_2"/>
</dbReference>
<name>A0AAD8VF02_LOLMU</name>
<dbReference type="Proteomes" id="UP001231189">
    <property type="component" value="Unassembled WGS sequence"/>
</dbReference>
<feature type="domain" description="Integrase catalytic" evidence="9">
    <location>
        <begin position="558"/>
        <end position="734"/>
    </location>
</feature>
<feature type="compositionally biased region" description="Basic residues" evidence="7">
    <location>
        <begin position="297"/>
        <end position="310"/>
    </location>
</feature>
<keyword evidence="4" id="KW-0378">Hydrolase</keyword>
<evidence type="ECO:0000256" key="2">
    <source>
        <dbReference type="ARBA" id="ARBA00022723"/>
    </source>
</evidence>
<keyword evidence="5" id="KW-0863">Zinc-finger</keyword>
<evidence type="ECO:0000256" key="3">
    <source>
        <dbReference type="ARBA" id="ARBA00022750"/>
    </source>
</evidence>
<dbReference type="Pfam" id="PF14223">
    <property type="entry name" value="Retrotran_gag_2"/>
    <property type="match status" value="1"/>
</dbReference>
<dbReference type="SUPFAM" id="SSF50630">
    <property type="entry name" value="Acid proteases"/>
    <property type="match status" value="1"/>
</dbReference>
<dbReference type="CDD" id="cd09272">
    <property type="entry name" value="RNase_HI_RT_Ty1"/>
    <property type="match status" value="1"/>
</dbReference>
<dbReference type="GO" id="GO:0006508">
    <property type="term" value="P:proteolysis"/>
    <property type="evidence" value="ECO:0007669"/>
    <property type="project" value="UniProtKB-KW"/>
</dbReference>
<dbReference type="Pfam" id="PF22936">
    <property type="entry name" value="Pol_BBD"/>
    <property type="match status" value="1"/>
</dbReference>
<evidence type="ECO:0000259" key="9">
    <source>
        <dbReference type="PROSITE" id="PS50994"/>
    </source>
</evidence>
<dbReference type="InterPro" id="IPR001878">
    <property type="entry name" value="Znf_CCHC"/>
</dbReference>
<keyword evidence="11" id="KW-1185">Reference proteome</keyword>
<dbReference type="PROSITE" id="PS50158">
    <property type="entry name" value="ZF_CCHC"/>
    <property type="match status" value="1"/>
</dbReference>
<evidence type="ECO:0000256" key="7">
    <source>
        <dbReference type="SAM" id="MobiDB-lite"/>
    </source>
</evidence>
<dbReference type="Gene3D" id="3.30.420.10">
    <property type="entry name" value="Ribonuclease H-like superfamily/Ribonuclease H"/>
    <property type="match status" value="1"/>
</dbReference>
<dbReference type="InterPro" id="IPR012337">
    <property type="entry name" value="RNaseH-like_sf"/>
</dbReference>
<dbReference type="SMART" id="SM00343">
    <property type="entry name" value="ZnF_C2HC"/>
    <property type="match status" value="1"/>
</dbReference>
<dbReference type="GO" id="GO:0004190">
    <property type="term" value="F:aspartic-type endopeptidase activity"/>
    <property type="evidence" value="ECO:0007669"/>
    <property type="project" value="UniProtKB-KW"/>
</dbReference>
<keyword evidence="3" id="KW-0064">Aspartyl protease</keyword>
<dbReference type="Pfam" id="PF25597">
    <property type="entry name" value="SH3_retrovirus"/>
    <property type="match status" value="1"/>
</dbReference>
<dbReference type="PANTHER" id="PTHR42648:SF27">
    <property type="entry name" value="RNA-DIRECTED DNA POLYMERASE"/>
    <property type="match status" value="1"/>
</dbReference>
<dbReference type="InterPro" id="IPR054722">
    <property type="entry name" value="PolX-like_BBD"/>
</dbReference>
<feature type="domain" description="CCHC-type" evidence="8">
    <location>
        <begin position="329"/>
        <end position="344"/>
    </location>
</feature>
<dbReference type="CDD" id="cd00303">
    <property type="entry name" value="retropepsin_like"/>
    <property type="match status" value="1"/>
</dbReference>
<evidence type="ECO:0000256" key="4">
    <source>
        <dbReference type="ARBA" id="ARBA00022801"/>
    </source>
</evidence>
<evidence type="ECO:0000256" key="5">
    <source>
        <dbReference type="PROSITE-ProRule" id="PRU00047"/>
    </source>
</evidence>
<protein>
    <recommendedName>
        <fullName evidence="12">Gag-pol polyprotein</fullName>
    </recommendedName>
</protein>
<dbReference type="InterPro" id="IPR001584">
    <property type="entry name" value="Integrase_cat-core"/>
</dbReference>
<dbReference type="GO" id="GO:0003676">
    <property type="term" value="F:nucleic acid binding"/>
    <property type="evidence" value="ECO:0007669"/>
    <property type="project" value="InterPro"/>
</dbReference>
<dbReference type="EMBL" id="JAUUTY010000190">
    <property type="protein sequence ID" value="KAK1602748.1"/>
    <property type="molecule type" value="Genomic_DNA"/>
</dbReference>
<dbReference type="InterPro" id="IPR057670">
    <property type="entry name" value="SH3_retrovirus"/>
</dbReference>
<feature type="coiled-coil region" evidence="6">
    <location>
        <begin position="2012"/>
        <end position="2092"/>
    </location>
</feature>
<proteinExistence type="predicted"/>
<evidence type="ECO:0000313" key="10">
    <source>
        <dbReference type="EMBL" id="KAK1602748.1"/>
    </source>
</evidence>
<dbReference type="InterPro" id="IPR043502">
    <property type="entry name" value="DNA/RNA_pol_sf"/>
</dbReference>
<dbReference type="InterPro" id="IPR036875">
    <property type="entry name" value="Znf_CCHC_sf"/>
</dbReference>
<gene>
    <name evidence="10" type="ORF">QYE76_016410</name>
</gene>
<dbReference type="GO" id="GO:0015074">
    <property type="term" value="P:DNA integration"/>
    <property type="evidence" value="ECO:0007669"/>
    <property type="project" value="InterPro"/>
</dbReference>
<dbReference type="Pfam" id="PF07727">
    <property type="entry name" value="RVT_2"/>
    <property type="match status" value="1"/>
</dbReference>
<dbReference type="SUPFAM" id="SSF53098">
    <property type="entry name" value="Ribonuclease H-like"/>
    <property type="match status" value="1"/>
</dbReference>
<evidence type="ECO:0000313" key="11">
    <source>
        <dbReference type="Proteomes" id="UP001231189"/>
    </source>
</evidence>
<dbReference type="Pfam" id="PF00665">
    <property type="entry name" value="rve"/>
    <property type="match status" value="1"/>
</dbReference>
<accession>A0AAD8VF02</accession>
<feature type="compositionally biased region" description="Basic and acidic residues" evidence="7">
    <location>
        <begin position="843"/>
        <end position="865"/>
    </location>
</feature>
<sequence>MMVKKRNLTIATGRRPAVLLPKPHPGASIYASAPALNTQEASIAGHVPGDWPTSTTTKRDEKKARSLGIISADEGNVILPDMASPINFNQFLEKEKLKSNGSNFTDWFRHVRIFLNGGNLQYVLDAPLGDPPAETETDEVKNVYATRKTRYSQVQCAILCSLEADLQKRFEHHDPHELINELKTIFETHAAVECYEASKHFFSCMMEEGSSVSEHMLAMTGHAKKLSDLGIVIPNRLGINRVLQSLPPSYKNFVMNYNMQNMNKELPELFAMLKSAEIEIKKEHQVLMVNKTTSFKKQGKSKGKNKKSGKKAATPPVKPKTGPKPDAECYYCKEKGHWKRNCSKYLADLKSGLVKKKKEGISDIHVIDVYLTGSRTSTWVFDTGSVAHICNSKQELKNKRRLLKDEVTMRVGNGSKVDVIAVGTLPLHLPSGLVLSLNNCYFVPALSMNIISGSCLMQDGYSFKSENNGCSIFMNNIFYGRAPEKNGLFLLDLDSSDTHIHNIDAKRIKLNDNSTYMWHCRLGHIGVKRMKKLHTDGLLESLDFESLDRCEACLMGKMTKTPFSGMMERATDLLEIIHTDVCGPMSVASRGGYRYVLTFTDDLSRYGYIYLMKHKSKTFEKFKEFQSEVENQRNKKIKFLRSDRGGEYLSYEFGMHLKKCGILSQLTPPGTPQRNGVSERRNRTLLDMVRSMMSLTDLPLSFWSYALETAAFTLNRAPSKSVETTPYELWFNKKPKLSFLKVWGCEAYVKKLQPDKLEPKAEKCVFIGYPKETIGYTFYHRSEGKIFVAKNGTFLEKEFLTKEVTGRKVELDEIEESLLVDQSSAVPEDVPVPPTPATEEANDNDHETSNEIATEPRRSTRERATPDWYDPCLNVMIVDNNDEDPATYEEAMMSPDSNKWQEAMKSEMGSMYDNKVWTLVDLPDSRKAVENKWIFKRKTDADGNITVYKARLVAKGFRQIQGVDYDETFSPVAKLKSVRILLAIAAFFDYEIWQMDVKTAFLNGDIEEELYMVQPKGFVDPKNADKVCKLQRSIYGLKQASRSWNRRFDKVIKDFGFIQCHGEACIYKKVSGSSVAFLILYVDDILLIGNDIELLSSVKGYLNNSFSMKDLGEASYILGIKIYRDRSRRLIGLSQSTYLDKILKKFRMDESKKGFLPMLPGKVLSKTQGPATAEERERMSQIPYASAVGSIMYAMLCTRPDIAHAVSLTSRYQSDPGMEHWTAVKNILKYLKRTKDMFLCYGGDQELVVTSYTDASWNTDPDDSKSQSGYVFILNGAAVSWASSKQCTVAKSSTESEYIAASEASSEAVWMKRFIVELGVVPSALDPLVIYCDNMGAIANAQEPRSHKRLKHIKLRYHSIREYIEDGEVKICKVHTDLNVADPLTKALPRAKHDQHQNAMGVRHAGCQMGQRRTWCLTVSPLHEGEANCKQKQEQQALHYELHKNIALQRRVTLGQAENIRTLKNENAELNKQLADAQAAGGTFMSITLGAATKLLDDMMINYSEWHTERAPQGKKVNSVEETSSLSDKIDVIMSMLVNGRSNVDPNNVPLASLVAQEENVDVNFIKNNNFNNNAYRNNSGNNYRPYPSANGNGYGNSYGNSYNNNRNVPSGLEAMLKEFISTQTAFNKSVEEKLDKIDTIASRVDRLASDVNLLKLKVMPNNDIDNKITTTANAIQVRINENIRLMAELRARWDREENEKLAKENNVAKVWTITTTSNANSSHVAAPPTINGKIIGVGNVSTPSAKRTKLPEIAKTAETACDKTAEIFSNLGNNDPIAVAHNDLDFDDCHISEVIKFLQKLAKSPNASAINLAFTKHITNALIKAREEKLKLETSIPRKLEDGWEPIIKMKFNDFECNALCDLGASISVMPKKIYDMLDLPPLKNCYLDVNLADNVKKKPLGRIDNVHITVNNNLVPVDFVVLDIECNASCPIVLGRPFLRTVGAVIDMREGSALAPESLVLRRITFRDHQPSTCFLAPGSIKPWFLSEGKLARIIPSSWGSQRTCELHAITTTSSELENLRSSYQELETKLKEAEQRKEQAEKQLAEKNSELIREKGEFLLKRNADSETIKRQQKELNGLRKYMETAEHHWDLLATNILEPLGYSERRRNKFPRDDVLSLAGDDCKDLISASRKICHNLSLKKSRTCGLRKLVKRMDILPELVTDLQASSARGAAAMTLTMCLAHNPEMDLDRVTSGVPPTADVEALDAVSGYDTRIARRIRHDEFYDKAVLPGRAP</sequence>
<dbReference type="PROSITE" id="PS50994">
    <property type="entry name" value="INTEGRASE"/>
    <property type="match status" value="1"/>
</dbReference>
<keyword evidence="5" id="KW-0862">Zinc</keyword>
<feature type="region of interest" description="Disordered" evidence="7">
    <location>
        <begin position="822"/>
        <end position="865"/>
    </location>
</feature>
<dbReference type="InterPro" id="IPR036397">
    <property type="entry name" value="RNaseH_sf"/>
</dbReference>
<keyword evidence="2" id="KW-0479">Metal-binding</keyword>
<evidence type="ECO:0000259" key="8">
    <source>
        <dbReference type="PROSITE" id="PS50158"/>
    </source>
</evidence>
<dbReference type="InterPro" id="IPR039537">
    <property type="entry name" value="Retrotran_Ty1/copia-like"/>
</dbReference>
<dbReference type="SUPFAM" id="SSF56672">
    <property type="entry name" value="DNA/RNA polymerases"/>
    <property type="match status" value="1"/>
</dbReference>
<feature type="region of interest" description="Disordered" evidence="7">
    <location>
        <begin position="291"/>
        <end position="326"/>
    </location>
</feature>
<dbReference type="Gene3D" id="4.10.60.10">
    <property type="entry name" value="Zinc finger, CCHC-type"/>
    <property type="match status" value="1"/>
</dbReference>
<dbReference type="SUPFAM" id="SSF57756">
    <property type="entry name" value="Retrovirus zinc finger-like domains"/>
    <property type="match status" value="1"/>
</dbReference>